<evidence type="ECO:0000313" key="2">
    <source>
        <dbReference type="EMBL" id="MDL5033785.1"/>
    </source>
</evidence>
<feature type="transmembrane region" description="Helical" evidence="1">
    <location>
        <begin position="88"/>
        <end position="112"/>
    </location>
</feature>
<keyword evidence="3" id="KW-1185">Reference proteome</keyword>
<sequence length="129" mass="13869">MMHLGFAWIWVMSGVVIAVARLAAPTALAGFALLLPLAVLLWLRSRWRALLRPRPGVRALCWMGHALTAAAALCFAALSTPWAGDGNALGFGLLIGLLLSPLPMIGAAAWILQLLQWARSLRRPGRGRP</sequence>
<comment type="caution">
    <text evidence="2">The sequence shown here is derived from an EMBL/GenBank/DDBJ whole genome shotgun (WGS) entry which is preliminary data.</text>
</comment>
<dbReference type="Proteomes" id="UP001238603">
    <property type="component" value="Unassembled WGS sequence"/>
</dbReference>
<feature type="transmembrane region" description="Helical" evidence="1">
    <location>
        <begin position="28"/>
        <end position="47"/>
    </location>
</feature>
<keyword evidence="1" id="KW-1133">Transmembrane helix</keyword>
<name>A0ABT7LLP2_9BURK</name>
<evidence type="ECO:0000313" key="3">
    <source>
        <dbReference type="Proteomes" id="UP001238603"/>
    </source>
</evidence>
<gene>
    <name evidence="2" type="ORF">QRD43_17880</name>
</gene>
<proteinExistence type="predicted"/>
<reference evidence="2 3" key="1">
    <citation type="submission" date="2023-06" db="EMBL/GenBank/DDBJ databases">
        <title>Pelomonas sp. APW6 16S ribosomal RNA gene genome sequencing and assembly.</title>
        <authorList>
            <person name="Woo H."/>
        </authorList>
    </citation>
    <scope>NUCLEOTIDE SEQUENCE [LARGE SCALE GENOMIC DNA]</scope>
    <source>
        <strain evidence="2 3">APW6</strain>
    </source>
</reference>
<accession>A0ABT7LLP2</accession>
<dbReference type="EMBL" id="JASVDS010000005">
    <property type="protein sequence ID" value="MDL5033785.1"/>
    <property type="molecule type" value="Genomic_DNA"/>
</dbReference>
<dbReference type="RefSeq" id="WP_285983863.1">
    <property type="nucleotide sequence ID" value="NZ_JASVDS010000005.1"/>
</dbReference>
<organism evidence="2 3">
    <name type="scientific">Roseateles subflavus</name>
    <dbReference type="NCBI Taxonomy" id="3053353"/>
    <lineage>
        <taxon>Bacteria</taxon>
        <taxon>Pseudomonadati</taxon>
        <taxon>Pseudomonadota</taxon>
        <taxon>Betaproteobacteria</taxon>
        <taxon>Burkholderiales</taxon>
        <taxon>Sphaerotilaceae</taxon>
        <taxon>Roseateles</taxon>
    </lineage>
</organism>
<feature type="transmembrane region" description="Helical" evidence="1">
    <location>
        <begin position="59"/>
        <end position="82"/>
    </location>
</feature>
<keyword evidence="1" id="KW-0812">Transmembrane</keyword>
<protein>
    <recommendedName>
        <fullName evidence="4">Transmembrane protein</fullName>
    </recommendedName>
</protein>
<evidence type="ECO:0008006" key="4">
    <source>
        <dbReference type="Google" id="ProtNLM"/>
    </source>
</evidence>
<keyword evidence="1" id="KW-0472">Membrane</keyword>
<evidence type="ECO:0000256" key="1">
    <source>
        <dbReference type="SAM" id="Phobius"/>
    </source>
</evidence>